<dbReference type="Proteomes" id="UP001519343">
    <property type="component" value="Unassembled WGS sequence"/>
</dbReference>
<dbReference type="RefSeq" id="WP_209812993.1">
    <property type="nucleotide sequence ID" value="NZ_JAGGKT010000036.1"/>
</dbReference>
<dbReference type="EMBL" id="JAGGKT010000036">
    <property type="protein sequence ID" value="MBP1935030.1"/>
    <property type="molecule type" value="Genomic_DNA"/>
</dbReference>
<comment type="caution">
    <text evidence="1">The sequence shown here is derived from an EMBL/GenBank/DDBJ whole genome shotgun (WGS) entry which is preliminary data.</text>
</comment>
<protein>
    <submittedName>
        <fullName evidence="1">Uncharacterized protein</fullName>
    </submittedName>
</protein>
<organism evidence="1 2">
    <name type="scientific">Ammoniphilus resinae</name>
    <dbReference type="NCBI Taxonomy" id="861532"/>
    <lineage>
        <taxon>Bacteria</taxon>
        <taxon>Bacillati</taxon>
        <taxon>Bacillota</taxon>
        <taxon>Bacilli</taxon>
        <taxon>Bacillales</taxon>
        <taxon>Paenibacillaceae</taxon>
        <taxon>Aneurinibacillus group</taxon>
        <taxon>Ammoniphilus</taxon>
    </lineage>
</organism>
<proteinExistence type="predicted"/>
<accession>A0ABS4GXM4</accession>
<name>A0ABS4GXM4_9BACL</name>
<sequence>MEQADWKDIIKERIEAHSAKVTEITTILRSVVNQLGHSPYNLKVDVNLVNKQNPTWEVTIANRTESFNYKDFKTEIIPPMGMAETIVITLEEAVQGAILDKFKWEL</sequence>
<evidence type="ECO:0000313" key="1">
    <source>
        <dbReference type="EMBL" id="MBP1935030.1"/>
    </source>
</evidence>
<keyword evidence="2" id="KW-1185">Reference proteome</keyword>
<reference evidence="1 2" key="1">
    <citation type="submission" date="2021-03" db="EMBL/GenBank/DDBJ databases">
        <title>Genomic Encyclopedia of Type Strains, Phase IV (KMG-IV): sequencing the most valuable type-strain genomes for metagenomic binning, comparative biology and taxonomic classification.</title>
        <authorList>
            <person name="Goeker M."/>
        </authorList>
    </citation>
    <scope>NUCLEOTIDE SEQUENCE [LARGE SCALE GENOMIC DNA]</scope>
    <source>
        <strain evidence="1 2">DSM 24738</strain>
    </source>
</reference>
<evidence type="ECO:0000313" key="2">
    <source>
        <dbReference type="Proteomes" id="UP001519343"/>
    </source>
</evidence>
<gene>
    <name evidence="1" type="ORF">J2Z37_005050</name>
</gene>